<reference evidence="1 2" key="1">
    <citation type="submission" date="2021-02" db="EMBL/GenBank/DDBJ databases">
        <title>De Novo genome assembly of isolated myxobacteria.</title>
        <authorList>
            <person name="Stevens D.C."/>
        </authorList>
    </citation>
    <scope>NUCLEOTIDE SEQUENCE [LARGE SCALE GENOMIC DNA]</scope>
    <source>
        <strain evidence="1 2">SCHIC003</strain>
    </source>
</reference>
<evidence type="ECO:0000313" key="2">
    <source>
        <dbReference type="Proteomes" id="UP000663090"/>
    </source>
</evidence>
<dbReference type="Proteomes" id="UP000663090">
    <property type="component" value="Chromosome"/>
</dbReference>
<protein>
    <submittedName>
        <fullName evidence="1">Uncharacterized protein</fullName>
    </submittedName>
</protein>
<keyword evidence="2" id="KW-1185">Reference proteome</keyword>
<dbReference type="EMBL" id="CP071091">
    <property type="protein sequence ID" value="QSQ16363.1"/>
    <property type="molecule type" value="Genomic_DNA"/>
</dbReference>
<gene>
    <name evidence="1" type="ORF">JY572_10080</name>
</gene>
<evidence type="ECO:0000313" key="1">
    <source>
        <dbReference type="EMBL" id="QSQ16363.1"/>
    </source>
</evidence>
<name>A0ABX7ND94_9BACT</name>
<sequence length="116" mass="12360">MFHLLAGILAAAGVAGSQPVTDYVEGEAADAELARKCTTLRAPGGKTAHVCRTWHATGGGYYRGTWDTGRYSAGSFLLGNADGHTYRLPWSGGYSGAKRFVIRLCNSTTGKCTAWW</sequence>
<accession>A0ABX7ND94</accession>
<dbReference type="RefSeq" id="WP_206718024.1">
    <property type="nucleotide sequence ID" value="NZ_CP071091.1"/>
</dbReference>
<proteinExistence type="predicted"/>
<organism evidence="1 2">
    <name type="scientific">Myxococcus landrumensis</name>
    <dbReference type="NCBI Taxonomy" id="2813577"/>
    <lineage>
        <taxon>Bacteria</taxon>
        <taxon>Pseudomonadati</taxon>
        <taxon>Myxococcota</taxon>
        <taxon>Myxococcia</taxon>
        <taxon>Myxococcales</taxon>
        <taxon>Cystobacterineae</taxon>
        <taxon>Myxococcaceae</taxon>
        <taxon>Myxococcus</taxon>
    </lineage>
</organism>